<name>A0A699XHB2_TANCI</name>
<accession>A0A699XHB2</accession>
<sequence>PVAHHRYVGKGGGHAQRRGARQPDDVVDLVAPPAAALAAQRRPKLRADADAARAGVVVE</sequence>
<comment type="caution">
    <text evidence="2">The sequence shown here is derived from an EMBL/GenBank/DDBJ whole genome shotgun (WGS) entry which is preliminary data.</text>
</comment>
<evidence type="ECO:0000313" key="2">
    <source>
        <dbReference type="EMBL" id="GFD56261.1"/>
    </source>
</evidence>
<evidence type="ECO:0000256" key="1">
    <source>
        <dbReference type="SAM" id="MobiDB-lite"/>
    </source>
</evidence>
<organism evidence="2">
    <name type="scientific">Tanacetum cinerariifolium</name>
    <name type="common">Dalmatian daisy</name>
    <name type="synonym">Chrysanthemum cinerariifolium</name>
    <dbReference type="NCBI Taxonomy" id="118510"/>
    <lineage>
        <taxon>Eukaryota</taxon>
        <taxon>Viridiplantae</taxon>
        <taxon>Streptophyta</taxon>
        <taxon>Embryophyta</taxon>
        <taxon>Tracheophyta</taxon>
        <taxon>Spermatophyta</taxon>
        <taxon>Magnoliopsida</taxon>
        <taxon>eudicotyledons</taxon>
        <taxon>Gunneridae</taxon>
        <taxon>Pentapetalae</taxon>
        <taxon>asterids</taxon>
        <taxon>campanulids</taxon>
        <taxon>Asterales</taxon>
        <taxon>Asteraceae</taxon>
        <taxon>Asteroideae</taxon>
        <taxon>Anthemideae</taxon>
        <taxon>Anthemidinae</taxon>
        <taxon>Tanacetum</taxon>
    </lineage>
</organism>
<protein>
    <submittedName>
        <fullName evidence="2">Uncharacterized protein</fullName>
    </submittedName>
</protein>
<feature type="non-terminal residue" evidence="2">
    <location>
        <position position="1"/>
    </location>
</feature>
<feature type="region of interest" description="Disordered" evidence="1">
    <location>
        <begin position="1"/>
        <end position="24"/>
    </location>
</feature>
<dbReference type="AlphaFoldDB" id="A0A699XHB2"/>
<gene>
    <name evidence="2" type="ORF">Tci_928230</name>
</gene>
<dbReference type="EMBL" id="BKCJ011827437">
    <property type="protein sequence ID" value="GFD56261.1"/>
    <property type="molecule type" value="Genomic_DNA"/>
</dbReference>
<proteinExistence type="predicted"/>
<feature type="region of interest" description="Disordered" evidence="1">
    <location>
        <begin position="37"/>
        <end position="59"/>
    </location>
</feature>
<feature type="non-terminal residue" evidence="2">
    <location>
        <position position="59"/>
    </location>
</feature>
<reference evidence="2" key="1">
    <citation type="journal article" date="2019" name="Sci. Rep.">
        <title>Draft genome of Tanacetum cinerariifolium, the natural source of mosquito coil.</title>
        <authorList>
            <person name="Yamashiro T."/>
            <person name="Shiraishi A."/>
            <person name="Satake H."/>
            <person name="Nakayama K."/>
        </authorList>
    </citation>
    <scope>NUCLEOTIDE SEQUENCE</scope>
</reference>